<keyword evidence="1" id="KW-1133">Transmembrane helix</keyword>
<dbReference type="EMBL" id="NHOQ01000347">
    <property type="protein sequence ID" value="PWA30603.1"/>
    <property type="molecule type" value="Genomic_DNA"/>
</dbReference>
<dbReference type="Proteomes" id="UP000250572">
    <property type="component" value="Unassembled WGS sequence"/>
</dbReference>
<comment type="caution">
    <text evidence="2">The sequence shown here is derived from an EMBL/GenBank/DDBJ whole genome shotgun (WGS) entry which is preliminary data.</text>
</comment>
<name>A0A315W6S4_GAMAF</name>
<reference evidence="2 3" key="1">
    <citation type="journal article" date="2018" name="G3 (Bethesda)">
        <title>A High-Quality Reference Genome for the Invasive Mosquitofish Gambusia affinis Using a Chicago Library.</title>
        <authorList>
            <person name="Hoffberg S.L."/>
            <person name="Troendle N.J."/>
            <person name="Glenn T.C."/>
            <person name="Mahmud O."/>
            <person name="Louha S."/>
            <person name="Chalopin D."/>
            <person name="Bennetzen J.L."/>
            <person name="Mauricio R."/>
        </authorList>
    </citation>
    <scope>NUCLEOTIDE SEQUENCE [LARGE SCALE GENOMIC DNA]</scope>
    <source>
        <strain evidence="2">NE01/NJP1002.9</strain>
        <tissue evidence="2">Muscle</tissue>
    </source>
</reference>
<organism evidence="2 3">
    <name type="scientific">Gambusia affinis</name>
    <name type="common">Western mosquitofish</name>
    <name type="synonym">Heterandria affinis</name>
    <dbReference type="NCBI Taxonomy" id="33528"/>
    <lineage>
        <taxon>Eukaryota</taxon>
        <taxon>Metazoa</taxon>
        <taxon>Chordata</taxon>
        <taxon>Craniata</taxon>
        <taxon>Vertebrata</taxon>
        <taxon>Euteleostomi</taxon>
        <taxon>Actinopterygii</taxon>
        <taxon>Neopterygii</taxon>
        <taxon>Teleostei</taxon>
        <taxon>Neoteleostei</taxon>
        <taxon>Acanthomorphata</taxon>
        <taxon>Ovalentaria</taxon>
        <taxon>Atherinomorphae</taxon>
        <taxon>Cyprinodontiformes</taxon>
        <taxon>Poeciliidae</taxon>
        <taxon>Poeciliinae</taxon>
        <taxon>Gambusia</taxon>
    </lineage>
</organism>
<accession>A0A315W6S4</accession>
<protein>
    <submittedName>
        <fullName evidence="2">Uncharacterized protein</fullName>
    </submittedName>
</protein>
<gene>
    <name evidence="2" type="ORF">CCH79_00009149</name>
</gene>
<dbReference type="AlphaFoldDB" id="A0A315W6S4"/>
<keyword evidence="1" id="KW-0472">Membrane</keyword>
<proteinExistence type="predicted"/>
<feature type="transmembrane region" description="Helical" evidence="1">
    <location>
        <begin position="47"/>
        <end position="66"/>
    </location>
</feature>
<evidence type="ECO:0000313" key="2">
    <source>
        <dbReference type="EMBL" id="PWA30603.1"/>
    </source>
</evidence>
<keyword evidence="1" id="KW-0812">Transmembrane</keyword>
<evidence type="ECO:0000256" key="1">
    <source>
        <dbReference type="SAM" id="Phobius"/>
    </source>
</evidence>
<sequence length="92" mass="10611">MSGRERRRRKLVFLRCKPNCGHSGRTLRPVYRLTDSRQNRPNETQQLIKSFVLVVFPFVLLKPFLLDSLLSVPAPFVSLGCRSSPHTSHHLL</sequence>
<evidence type="ECO:0000313" key="3">
    <source>
        <dbReference type="Proteomes" id="UP000250572"/>
    </source>
</evidence>
<keyword evidence="3" id="KW-1185">Reference proteome</keyword>